<keyword evidence="2" id="KW-0547">Nucleotide-binding</keyword>
<sequence>MAQGDRSKRSTFIQQKSRCRENYKERASETTKPSEIRGKTSERKNPNSPLYRIESFESLNLKPELLRGFYDMGFNYSSKIQETLYYLICFVIHAIIYSPQNVIAQIQTSDTGRTAVFVLAML</sequence>
<evidence type="ECO:0000256" key="3">
    <source>
        <dbReference type="ARBA" id="ARBA00022801"/>
    </source>
</evidence>
<dbReference type="InterPro" id="IPR027417">
    <property type="entry name" value="P-loop_NTPase"/>
</dbReference>
<evidence type="ECO:0000256" key="7">
    <source>
        <dbReference type="SAM" id="MobiDB-lite"/>
    </source>
</evidence>
<dbReference type="Gene3D" id="3.40.50.300">
    <property type="entry name" value="P-loop containing nucleotide triphosphate hydrolases"/>
    <property type="match status" value="1"/>
</dbReference>
<keyword evidence="5" id="KW-0067">ATP-binding</keyword>
<dbReference type="GO" id="GO:0003724">
    <property type="term" value="F:RNA helicase activity"/>
    <property type="evidence" value="ECO:0007669"/>
    <property type="project" value="UniProtKB-EC"/>
</dbReference>
<evidence type="ECO:0000256" key="4">
    <source>
        <dbReference type="ARBA" id="ARBA00022806"/>
    </source>
</evidence>
<keyword evidence="4" id="KW-0347">Helicase</keyword>
<keyword evidence="3" id="KW-0378">Hydrolase</keyword>
<dbReference type="SUPFAM" id="SSF52540">
    <property type="entry name" value="P-loop containing nucleoside triphosphate hydrolases"/>
    <property type="match status" value="1"/>
</dbReference>
<evidence type="ECO:0000256" key="5">
    <source>
        <dbReference type="ARBA" id="ARBA00022840"/>
    </source>
</evidence>
<feature type="short sequence motif" description="Q motif" evidence="6">
    <location>
        <begin position="54"/>
        <end position="82"/>
    </location>
</feature>
<comment type="caution">
    <text evidence="9">The sequence shown here is derived from an EMBL/GenBank/DDBJ whole genome shotgun (WGS) entry which is preliminary data.</text>
</comment>
<evidence type="ECO:0000313" key="10">
    <source>
        <dbReference type="Proteomes" id="UP000215335"/>
    </source>
</evidence>
<dbReference type="AlphaFoldDB" id="A0A232END9"/>
<evidence type="ECO:0000256" key="6">
    <source>
        <dbReference type="PROSITE-ProRule" id="PRU00552"/>
    </source>
</evidence>
<protein>
    <recommendedName>
        <fullName evidence="1">RNA helicase</fullName>
        <ecNumber evidence="1">3.6.4.13</ecNumber>
    </recommendedName>
</protein>
<dbReference type="EC" id="3.6.4.13" evidence="1"/>
<name>A0A232END9_9HYME</name>
<dbReference type="InterPro" id="IPR014014">
    <property type="entry name" value="RNA_helicase_DEAD_Q_motif"/>
</dbReference>
<dbReference type="GO" id="GO:0005524">
    <property type="term" value="F:ATP binding"/>
    <property type="evidence" value="ECO:0007669"/>
    <property type="project" value="UniProtKB-KW"/>
</dbReference>
<proteinExistence type="predicted"/>
<evidence type="ECO:0000313" key="9">
    <source>
        <dbReference type="EMBL" id="OXU19870.1"/>
    </source>
</evidence>
<dbReference type="EMBL" id="NNAY01003173">
    <property type="protein sequence ID" value="OXU19870.1"/>
    <property type="molecule type" value="Genomic_DNA"/>
</dbReference>
<feature type="region of interest" description="Disordered" evidence="7">
    <location>
        <begin position="1"/>
        <end position="48"/>
    </location>
</feature>
<organism evidence="9 10">
    <name type="scientific">Trichomalopsis sarcophagae</name>
    <dbReference type="NCBI Taxonomy" id="543379"/>
    <lineage>
        <taxon>Eukaryota</taxon>
        <taxon>Metazoa</taxon>
        <taxon>Ecdysozoa</taxon>
        <taxon>Arthropoda</taxon>
        <taxon>Hexapoda</taxon>
        <taxon>Insecta</taxon>
        <taxon>Pterygota</taxon>
        <taxon>Neoptera</taxon>
        <taxon>Endopterygota</taxon>
        <taxon>Hymenoptera</taxon>
        <taxon>Apocrita</taxon>
        <taxon>Proctotrupomorpha</taxon>
        <taxon>Chalcidoidea</taxon>
        <taxon>Pteromalidae</taxon>
        <taxon>Pteromalinae</taxon>
        <taxon>Trichomalopsis</taxon>
    </lineage>
</organism>
<feature type="compositionally biased region" description="Basic and acidic residues" evidence="7">
    <location>
        <begin position="18"/>
        <end position="45"/>
    </location>
</feature>
<dbReference type="STRING" id="543379.A0A232END9"/>
<accession>A0A232END9</accession>
<dbReference type="GO" id="GO:0016787">
    <property type="term" value="F:hydrolase activity"/>
    <property type="evidence" value="ECO:0007669"/>
    <property type="project" value="UniProtKB-KW"/>
</dbReference>
<evidence type="ECO:0000259" key="8">
    <source>
        <dbReference type="PROSITE" id="PS51195"/>
    </source>
</evidence>
<gene>
    <name evidence="9" type="ORF">TSAR_013860</name>
</gene>
<reference evidence="9 10" key="1">
    <citation type="journal article" date="2017" name="Curr. Biol.">
        <title>The Evolution of Venom by Co-option of Single-Copy Genes.</title>
        <authorList>
            <person name="Martinson E.O."/>
            <person name="Mrinalini"/>
            <person name="Kelkar Y.D."/>
            <person name="Chang C.H."/>
            <person name="Werren J.H."/>
        </authorList>
    </citation>
    <scope>NUCLEOTIDE SEQUENCE [LARGE SCALE GENOMIC DNA]</scope>
    <source>
        <strain evidence="9 10">Alberta</strain>
        <tissue evidence="9">Whole body</tissue>
    </source>
</reference>
<evidence type="ECO:0000256" key="2">
    <source>
        <dbReference type="ARBA" id="ARBA00022741"/>
    </source>
</evidence>
<evidence type="ECO:0000256" key="1">
    <source>
        <dbReference type="ARBA" id="ARBA00012552"/>
    </source>
</evidence>
<feature type="domain" description="DEAD-box RNA helicase Q" evidence="8">
    <location>
        <begin position="54"/>
        <end position="82"/>
    </location>
</feature>
<keyword evidence="10" id="KW-1185">Reference proteome</keyword>
<dbReference type="PROSITE" id="PS51195">
    <property type="entry name" value="Q_MOTIF"/>
    <property type="match status" value="1"/>
</dbReference>
<dbReference type="Proteomes" id="UP000215335">
    <property type="component" value="Unassembled WGS sequence"/>
</dbReference>